<feature type="compositionally biased region" description="Polar residues" evidence="1">
    <location>
        <begin position="589"/>
        <end position="603"/>
    </location>
</feature>
<keyword evidence="3" id="KW-1185">Reference proteome</keyword>
<feature type="region of interest" description="Disordered" evidence="1">
    <location>
        <begin position="565"/>
        <end position="622"/>
    </location>
</feature>
<dbReference type="EMBL" id="KI669492">
    <property type="protein sequence ID" value="OCF38047.1"/>
    <property type="molecule type" value="Genomic_DNA"/>
</dbReference>
<dbReference type="Proteomes" id="UP000092666">
    <property type="component" value="Unassembled WGS sequence"/>
</dbReference>
<organism evidence="2 3">
    <name type="scientific">Kwoniella heveanensis BCC8398</name>
    <dbReference type="NCBI Taxonomy" id="1296120"/>
    <lineage>
        <taxon>Eukaryota</taxon>
        <taxon>Fungi</taxon>
        <taxon>Dikarya</taxon>
        <taxon>Basidiomycota</taxon>
        <taxon>Agaricomycotina</taxon>
        <taxon>Tremellomycetes</taxon>
        <taxon>Tremellales</taxon>
        <taxon>Cryptococcaceae</taxon>
        <taxon>Kwoniella</taxon>
    </lineage>
</organism>
<accession>A0A1B9H450</accession>
<name>A0A1B9H450_9TREE</name>
<reference evidence="3" key="2">
    <citation type="submission" date="2013-12" db="EMBL/GenBank/DDBJ databases">
        <title>Evolution of pathogenesis and genome organization in the Tremellales.</title>
        <authorList>
            <person name="Cuomo C."/>
            <person name="Litvintseva A."/>
            <person name="Heitman J."/>
            <person name="Chen Y."/>
            <person name="Sun S."/>
            <person name="Springer D."/>
            <person name="Dromer F."/>
            <person name="Young S."/>
            <person name="Zeng Q."/>
            <person name="Chapman S."/>
            <person name="Gujja S."/>
            <person name="Saif S."/>
            <person name="Birren B."/>
        </authorList>
    </citation>
    <scope>NUCLEOTIDE SEQUENCE [LARGE SCALE GENOMIC DNA]</scope>
    <source>
        <strain evidence="3">BCC8398</strain>
    </source>
</reference>
<evidence type="ECO:0000313" key="2">
    <source>
        <dbReference type="EMBL" id="OCF38047.1"/>
    </source>
</evidence>
<evidence type="ECO:0000256" key="1">
    <source>
        <dbReference type="SAM" id="MobiDB-lite"/>
    </source>
</evidence>
<sequence>MSRPLTFSDLVYRGKTSSPRQGDAEILTQNQRQLDRTLIRAAQTRYLLSEAAREGRLGEVDPSSIDTLTLGNVTQVTAALGVREGSSCLPTLDRFTTSAVLSYADSLNKATAGIQAAAKWFNDHHRTPESDMGNLRAKADYLTSCQELPDHLVPQVTEDFHVAKSCNSHWQSWKLVSDAVQNTFYRLSRIRPREELAEDWRAAMKVLEKAKENMLVSIPDVDADVLSNIGIVTKDFTTALNDMDTALVMAAEGQKMAENPDRLEGTVLGDLKTQIPRLTERLHQNQAHLQHPKTATTERRGKLLAANSQSASASRLDSAGAFAGRGTRYNNVDHMLTFLANTGLTEGGTWLDGSTAFGIPRKEMFEGTERAKANSAIKQLVSAVTYEPDLDAISKSMTEALGTLAHLSRDATQAKRALLNQLKSQHMVRGALTEEELVRCLRDRVQKFKTGGEKNKAETLRKRLGEVDAGATEYQSMVTSAIDTLLRQVEDFAAANAETVTENSQADNGSIGRAQASALGAQATRDLYRLRIKVHPLGETDDRGGMSKTALKRAAHAAGELITSIMSQKSEEGTERAVSGGTLIDMSQEAVSSPTTPSEGNTATDSSVDVSTLSSGTQSNSE</sequence>
<dbReference type="AlphaFoldDB" id="A0A1B9H450"/>
<feature type="compositionally biased region" description="Low complexity" evidence="1">
    <location>
        <begin position="604"/>
        <end position="615"/>
    </location>
</feature>
<reference evidence="2 3" key="1">
    <citation type="submission" date="2013-07" db="EMBL/GenBank/DDBJ databases">
        <title>The Genome Sequence of Cryptococcus heveanensis BCC8398.</title>
        <authorList>
            <consortium name="The Broad Institute Genome Sequencing Platform"/>
            <person name="Cuomo C."/>
            <person name="Litvintseva A."/>
            <person name="Chen Y."/>
            <person name="Heitman J."/>
            <person name="Sun S."/>
            <person name="Springer D."/>
            <person name="Dromer F."/>
            <person name="Young S.K."/>
            <person name="Zeng Q."/>
            <person name="Gargeya S."/>
            <person name="Fitzgerald M."/>
            <person name="Abouelleil A."/>
            <person name="Alvarado L."/>
            <person name="Berlin A.M."/>
            <person name="Chapman S.B."/>
            <person name="Dewar J."/>
            <person name="Goldberg J."/>
            <person name="Griggs A."/>
            <person name="Gujja S."/>
            <person name="Hansen M."/>
            <person name="Howarth C."/>
            <person name="Imamovic A."/>
            <person name="Larimer J."/>
            <person name="McCowan C."/>
            <person name="Murphy C."/>
            <person name="Pearson M."/>
            <person name="Priest M."/>
            <person name="Roberts A."/>
            <person name="Saif S."/>
            <person name="Shea T."/>
            <person name="Sykes S."/>
            <person name="Wortman J."/>
            <person name="Nusbaum C."/>
            <person name="Birren B."/>
        </authorList>
    </citation>
    <scope>NUCLEOTIDE SEQUENCE [LARGE SCALE GENOMIC DNA]</scope>
    <source>
        <strain evidence="2 3">BCC8398</strain>
    </source>
</reference>
<gene>
    <name evidence="2" type="ORF">I316_00271</name>
</gene>
<proteinExistence type="predicted"/>
<protein>
    <submittedName>
        <fullName evidence="2">Uncharacterized protein</fullName>
    </submittedName>
</protein>
<evidence type="ECO:0000313" key="3">
    <source>
        <dbReference type="Proteomes" id="UP000092666"/>
    </source>
</evidence>